<dbReference type="RefSeq" id="WP_143169550.1">
    <property type="nucleotide sequence ID" value="NZ_JBHLVE010000031.1"/>
</dbReference>
<keyword evidence="1" id="KW-0472">Membrane</keyword>
<dbReference type="AlphaFoldDB" id="A0A1H5H0W2"/>
<proteinExistence type="predicted"/>
<evidence type="ECO:0000313" key="3">
    <source>
        <dbReference type="Proteomes" id="UP000183407"/>
    </source>
</evidence>
<protein>
    <submittedName>
        <fullName evidence="2">Uncharacterized protein</fullName>
    </submittedName>
</protein>
<evidence type="ECO:0000256" key="1">
    <source>
        <dbReference type="SAM" id="Phobius"/>
    </source>
</evidence>
<keyword evidence="1" id="KW-0812">Transmembrane</keyword>
<keyword evidence="1" id="KW-1133">Transmembrane helix</keyword>
<feature type="transmembrane region" description="Helical" evidence="1">
    <location>
        <begin position="7"/>
        <end position="26"/>
    </location>
</feature>
<name>A0A1H5H0W2_RHOJO</name>
<sequence length="59" mass="6550">MHQLWKIAAAYIAALPVFVLVVLLLPDDAPRLWEFAGLFLFGAVFGGLVVWSRRGDAHN</sequence>
<organism evidence="2 3">
    <name type="scientific">Rhodococcus jostii</name>
    <dbReference type="NCBI Taxonomy" id="132919"/>
    <lineage>
        <taxon>Bacteria</taxon>
        <taxon>Bacillati</taxon>
        <taxon>Actinomycetota</taxon>
        <taxon>Actinomycetes</taxon>
        <taxon>Mycobacteriales</taxon>
        <taxon>Nocardiaceae</taxon>
        <taxon>Rhodococcus</taxon>
    </lineage>
</organism>
<reference evidence="3" key="1">
    <citation type="submission" date="2016-10" db="EMBL/GenBank/DDBJ databases">
        <authorList>
            <person name="Varghese N."/>
        </authorList>
    </citation>
    <scope>NUCLEOTIDE SEQUENCE [LARGE SCALE GENOMIC DNA]</scope>
    <source>
        <strain evidence="3">DSM 44719</strain>
    </source>
</reference>
<feature type="transmembrane region" description="Helical" evidence="1">
    <location>
        <begin position="32"/>
        <end position="51"/>
    </location>
</feature>
<accession>A0A1H5H0W2</accession>
<dbReference type="Proteomes" id="UP000183407">
    <property type="component" value="Unassembled WGS sequence"/>
</dbReference>
<dbReference type="EMBL" id="FNTL01000004">
    <property type="protein sequence ID" value="SEE21582.1"/>
    <property type="molecule type" value="Genomic_DNA"/>
</dbReference>
<evidence type="ECO:0000313" key="2">
    <source>
        <dbReference type="EMBL" id="SEE21582.1"/>
    </source>
</evidence>
<gene>
    <name evidence="2" type="ORF">SAMN04490220_7026</name>
</gene>